<keyword evidence="2" id="KW-1185">Reference proteome</keyword>
<gene>
    <name evidence="1" type="ORF">Ljor_1368</name>
</gene>
<sequence>MLTSDVIFKQLQTQFYAPVPFEIEHSVLLEAMEAFFKFLEEPAEVKEHINFTIAPQHRRGDVGFKHREAADHIYNDSKDFFHFHPALLRNYANFLDKHPVVLDFMLKAKPIWDLAYQTVFNVLQVLDGQFAGVTEKVFAAEPAHVLLRFLRYDWQQSGKYLAKPHFDAGSFTLAIAESSPGLRIGSCPDDLQLIEHVEGQAIFMLASNFKQLMPSADFKAGWHDVIQLDDTLVGKPFARWAIVAFIEGHGVKALPRTETHKWYIAEQSG</sequence>
<comment type="caution">
    <text evidence="1">The sequence shown here is derived from an EMBL/GenBank/DDBJ whole genome shotgun (WGS) entry which is preliminary data.</text>
</comment>
<protein>
    <recommendedName>
        <fullName evidence="3">Fe2OG dioxygenase domain-containing protein</fullName>
    </recommendedName>
</protein>
<evidence type="ECO:0000313" key="1">
    <source>
        <dbReference type="EMBL" id="KTD17062.1"/>
    </source>
</evidence>
<dbReference type="Gene3D" id="2.60.120.330">
    <property type="entry name" value="B-lactam Antibiotic, Isopenicillin N Synthase, Chain"/>
    <property type="match status" value="1"/>
</dbReference>
<dbReference type="AlphaFoldDB" id="A0A0W0VB13"/>
<evidence type="ECO:0008006" key="3">
    <source>
        <dbReference type="Google" id="ProtNLM"/>
    </source>
</evidence>
<reference evidence="1 2" key="1">
    <citation type="submission" date="2015-11" db="EMBL/GenBank/DDBJ databases">
        <title>Genomic analysis of 38 Legionella species identifies large and diverse effector repertoires.</title>
        <authorList>
            <person name="Burstein D."/>
            <person name="Amaro F."/>
            <person name="Zusman T."/>
            <person name="Lifshitz Z."/>
            <person name="Cohen O."/>
            <person name="Gilbert J.A."/>
            <person name="Pupko T."/>
            <person name="Shuman H.A."/>
            <person name="Segal G."/>
        </authorList>
    </citation>
    <scope>NUCLEOTIDE SEQUENCE [LARGE SCALE GENOMIC DNA]</scope>
    <source>
        <strain evidence="1 2">BL-540</strain>
    </source>
</reference>
<dbReference type="RefSeq" id="WP_058470860.1">
    <property type="nucleotide sequence ID" value="NZ_CAAAIC010000003.1"/>
</dbReference>
<evidence type="ECO:0000313" key="2">
    <source>
        <dbReference type="Proteomes" id="UP000055035"/>
    </source>
</evidence>
<dbReference type="SUPFAM" id="SSF51197">
    <property type="entry name" value="Clavaminate synthase-like"/>
    <property type="match status" value="1"/>
</dbReference>
<dbReference type="OrthoDB" id="5635381at2"/>
<organism evidence="1 2">
    <name type="scientific">Legionella jordanis</name>
    <dbReference type="NCBI Taxonomy" id="456"/>
    <lineage>
        <taxon>Bacteria</taxon>
        <taxon>Pseudomonadati</taxon>
        <taxon>Pseudomonadota</taxon>
        <taxon>Gammaproteobacteria</taxon>
        <taxon>Legionellales</taxon>
        <taxon>Legionellaceae</taxon>
        <taxon>Legionella</taxon>
    </lineage>
</organism>
<accession>A0A0W0VB13</accession>
<dbReference type="PATRIC" id="fig|456.5.peg.1463"/>
<dbReference type="InterPro" id="IPR027443">
    <property type="entry name" value="IPNS-like_sf"/>
</dbReference>
<proteinExistence type="predicted"/>
<name>A0A0W0VB13_9GAMM</name>
<dbReference type="EMBL" id="LNYJ01000011">
    <property type="protein sequence ID" value="KTD17062.1"/>
    <property type="molecule type" value="Genomic_DNA"/>
</dbReference>
<dbReference type="Proteomes" id="UP000055035">
    <property type="component" value="Unassembled WGS sequence"/>
</dbReference>